<accession>M8BAZ5</accession>
<sequence>MEGLGDGSASNGSRSSTVSNAGIEDAFAGAILPAGEEVHPGSVSTIHNNGRQQVSMVAPCASYGGALSIHGMPDNTVWKNEYMGVSV</sequence>
<protein>
    <submittedName>
        <fullName evidence="1">Uncharacterized protein</fullName>
    </submittedName>
</protein>
<reference evidence="1" key="1">
    <citation type="submission" date="2015-06" db="UniProtKB">
        <authorList>
            <consortium name="EnsemblPlants"/>
        </authorList>
    </citation>
    <scope>IDENTIFICATION</scope>
</reference>
<organism evidence="1">
    <name type="scientific">Aegilops tauschii</name>
    <name type="common">Tausch's goatgrass</name>
    <name type="synonym">Aegilops squarrosa</name>
    <dbReference type="NCBI Taxonomy" id="37682"/>
    <lineage>
        <taxon>Eukaryota</taxon>
        <taxon>Viridiplantae</taxon>
        <taxon>Streptophyta</taxon>
        <taxon>Embryophyta</taxon>
        <taxon>Tracheophyta</taxon>
        <taxon>Spermatophyta</taxon>
        <taxon>Magnoliopsida</taxon>
        <taxon>Liliopsida</taxon>
        <taxon>Poales</taxon>
        <taxon>Poaceae</taxon>
        <taxon>BOP clade</taxon>
        <taxon>Pooideae</taxon>
        <taxon>Triticodae</taxon>
        <taxon>Triticeae</taxon>
        <taxon>Triticinae</taxon>
        <taxon>Aegilops</taxon>
    </lineage>
</organism>
<name>M8BAZ5_AEGTA</name>
<proteinExistence type="predicted"/>
<dbReference type="AlphaFoldDB" id="M8BAZ5"/>
<evidence type="ECO:0000313" key="1">
    <source>
        <dbReference type="EnsemblPlants" id="EMT22035"/>
    </source>
</evidence>
<dbReference type="EnsemblPlants" id="EMT22035">
    <property type="protein sequence ID" value="EMT22035"/>
    <property type="gene ID" value="F775_09611"/>
</dbReference>